<accession>A0A7J7HJE0</accession>
<keyword evidence="3" id="KW-0645">Protease</keyword>
<keyword evidence="7" id="KW-0325">Glycoprotein</keyword>
<reference evidence="9 10" key="2">
    <citation type="submission" date="2020-07" db="EMBL/GenBank/DDBJ databases">
        <title>Genome assembly of wild tea tree DASZ reveals pedigree and selection history of tea varieties.</title>
        <authorList>
            <person name="Zhang W."/>
        </authorList>
    </citation>
    <scope>NUCLEOTIDE SEQUENCE [LARGE SCALE GENOMIC DNA]</scope>
    <source>
        <strain evidence="10">cv. G240</strain>
        <tissue evidence="9">Leaf</tissue>
    </source>
</reference>
<keyword evidence="5" id="KW-0378">Hydrolase</keyword>
<evidence type="ECO:0000256" key="2">
    <source>
        <dbReference type="ARBA" id="ARBA00022645"/>
    </source>
</evidence>
<evidence type="ECO:0000256" key="3">
    <source>
        <dbReference type="ARBA" id="ARBA00022670"/>
    </source>
</evidence>
<evidence type="ECO:0000313" key="9">
    <source>
        <dbReference type="EMBL" id="KAF5952537.1"/>
    </source>
</evidence>
<dbReference type="InterPro" id="IPR029058">
    <property type="entry name" value="AB_hydrolase_fold"/>
</dbReference>
<dbReference type="PROSITE" id="PS00560">
    <property type="entry name" value="CARBOXYPEPT_SER_HIS"/>
    <property type="match status" value="1"/>
</dbReference>
<dbReference type="GO" id="GO:0005773">
    <property type="term" value="C:vacuole"/>
    <property type="evidence" value="ECO:0007669"/>
    <property type="project" value="TreeGrafter"/>
</dbReference>
<sequence>MYEVQIGNALINDETDTKGMFDYFASHALISDQTSYKIRKFCNFSPNATTQSNECYTAAAEVGNEIGNIDIYNIYAPLCTSFNITPYPKKATVIFFPTNLRGGQSGHFFRLCQKPALSGNGFRAVVMAAAVTVITNIELHKRLLMFNNSYDTTLDFREGGARAKISFISTSSNGLDSTVSIPILSYPLSIFPRPLRVLNFDPCSDDYVYAYLNRADVQEALHANVTKLSYDWEPCSQVIRRWEDSPSTIIPLLQELMANGLRVWLFSGDIDGRIPVTSTKYSINKMKLHLKTPWHPWYLNGEVGGYTEVYKGDLTFATVRGAGHRVPSYQPARALSLVMHFLAGTPLPNSTTLLQ</sequence>
<evidence type="ECO:0000256" key="4">
    <source>
        <dbReference type="ARBA" id="ARBA00022729"/>
    </source>
</evidence>
<dbReference type="GO" id="GO:0004185">
    <property type="term" value="F:serine-type carboxypeptidase activity"/>
    <property type="evidence" value="ECO:0007669"/>
    <property type="project" value="InterPro"/>
</dbReference>
<dbReference type="EMBL" id="JACBKZ010000004">
    <property type="protein sequence ID" value="KAF5952537.1"/>
    <property type="molecule type" value="Genomic_DNA"/>
</dbReference>
<dbReference type="SUPFAM" id="SSF53474">
    <property type="entry name" value="alpha/beta-Hydrolases"/>
    <property type="match status" value="1"/>
</dbReference>
<dbReference type="AlphaFoldDB" id="A0A7J7HJE0"/>
<dbReference type="Gene3D" id="3.40.50.11320">
    <property type="match status" value="1"/>
</dbReference>
<keyword evidence="2" id="KW-0121">Carboxypeptidase</keyword>
<organism evidence="9 10">
    <name type="scientific">Camellia sinensis</name>
    <name type="common">Tea plant</name>
    <name type="synonym">Thea sinensis</name>
    <dbReference type="NCBI Taxonomy" id="4442"/>
    <lineage>
        <taxon>Eukaryota</taxon>
        <taxon>Viridiplantae</taxon>
        <taxon>Streptophyta</taxon>
        <taxon>Embryophyta</taxon>
        <taxon>Tracheophyta</taxon>
        <taxon>Spermatophyta</taxon>
        <taxon>Magnoliopsida</taxon>
        <taxon>eudicotyledons</taxon>
        <taxon>Gunneridae</taxon>
        <taxon>Pentapetalae</taxon>
        <taxon>asterids</taxon>
        <taxon>Ericales</taxon>
        <taxon>Theaceae</taxon>
        <taxon>Camellia</taxon>
    </lineage>
</organism>
<dbReference type="InterPro" id="IPR001563">
    <property type="entry name" value="Peptidase_S10"/>
</dbReference>
<evidence type="ECO:0000256" key="5">
    <source>
        <dbReference type="ARBA" id="ARBA00022801"/>
    </source>
</evidence>
<proteinExistence type="inferred from homology"/>
<dbReference type="Gene3D" id="6.10.250.940">
    <property type="match status" value="1"/>
</dbReference>
<protein>
    <submittedName>
        <fullName evidence="9">Uncharacterized protein</fullName>
    </submittedName>
</protein>
<comment type="caution">
    <text evidence="9">The sequence shown here is derived from an EMBL/GenBank/DDBJ whole genome shotgun (WGS) entry which is preliminary data.</text>
</comment>
<evidence type="ECO:0000256" key="8">
    <source>
        <dbReference type="ARBA" id="ARBA00037399"/>
    </source>
</evidence>
<dbReference type="FunFam" id="3.40.50.11320:FF:000001">
    <property type="entry name" value="Carboxypeptidase"/>
    <property type="match status" value="1"/>
</dbReference>
<comment type="similarity">
    <text evidence="1">Belongs to the peptidase S10 family.</text>
</comment>
<keyword evidence="6" id="KW-1015">Disulfide bond</keyword>
<dbReference type="InterPro" id="IPR033124">
    <property type="entry name" value="Ser_caboxypep_his_AS"/>
</dbReference>
<evidence type="ECO:0000313" key="10">
    <source>
        <dbReference type="Proteomes" id="UP000593564"/>
    </source>
</evidence>
<evidence type="ECO:0000256" key="6">
    <source>
        <dbReference type="ARBA" id="ARBA00023157"/>
    </source>
</evidence>
<evidence type="ECO:0000256" key="1">
    <source>
        <dbReference type="ARBA" id="ARBA00009431"/>
    </source>
</evidence>
<dbReference type="PANTHER" id="PTHR11802:SF132">
    <property type="entry name" value="SERINE CARBOXYPEPTIDASE-LIKE 36-RELATED"/>
    <property type="match status" value="1"/>
</dbReference>
<name>A0A7J7HJE0_CAMSI</name>
<reference evidence="10" key="1">
    <citation type="journal article" date="2020" name="Nat. Commun.">
        <title>Genome assembly of wild tea tree DASZ reveals pedigree and selection history of tea varieties.</title>
        <authorList>
            <person name="Zhang W."/>
            <person name="Zhang Y."/>
            <person name="Qiu H."/>
            <person name="Guo Y."/>
            <person name="Wan H."/>
            <person name="Zhang X."/>
            <person name="Scossa F."/>
            <person name="Alseekh S."/>
            <person name="Zhang Q."/>
            <person name="Wang P."/>
            <person name="Xu L."/>
            <person name="Schmidt M.H."/>
            <person name="Jia X."/>
            <person name="Li D."/>
            <person name="Zhu A."/>
            <person name="Guo F."/>
            <person name="Chen W."/>
            <person name="Ni D."/>
            <person name="Usadel B."/>
            <person name="Fernie A.R."/>
            <person name="Wen W."/>
        </authorList>
    </citation>
    <scope>NUCLEOTIDE SEQUENCE [LARGE SCALE GENOMIC DNA]</scope>
    <source>
        <strain evidence="10">cv. G240</strain>
    </source>
</reference>
<gene>
    <name evidence="9" type="ORF">HYC85_010481</name>
</gene>
<dbReference type="GO" id="GO:0006508">
    <property type="term" value="P:proteolysis"/>
    <property type="evidence" value="ECO:0007669"/>
    <property type="project" value="UniProtKB-KW"/>
</dbReference>
<dbReference type="Gene3D" id="3.40.50.1820">
    <property type="entry name" value="alpha/beta hydrolase"/>
    <property type="match status" value="1"/>
</dbReference>
<keyword evidence="4" id="KW-0732">Signal</keyword>
<dbReference type="Pfam" id="PF00450">
    <property type="entry name" value="Peptidase_S10"/>
    <property type="match status" value="1"/>
</dbReference>
<dbReference type="Proteomes" id="UP000593564">
    <property type="component" value="Unassembled WGS sequence"/>
</dbReference>
<comment type="function">
    <text evidence="8">Probable carboxypeptidase.</text>
</comment>
<dbReference type="PANTHER" id="PTHR11802">
    <property type="entry name" value="SERINE PROTEASE FAMILY S10 SERINE CARBOXYPEPTIDASE"/>
    <property type="match status" value="1"/>
</dbReference>
<evidence type="ECO:0000256" key="7">
    <source>
        <dbReference type="ARBA" id="ARBA00023180"/>
    </source>
</evidence>
<keyword evidence="10" id="KW-1185">Reference proteome</keyword>